<evidence type="ECO:0000259" key="1">
    <source>
        <dbReference type="Pfam" id="PF05050"/>
    </source>
</evidence>
<dbReference type="PANTHER" id="PTHR32026">
    <property type="entry name" value="METHYLTRANSFERASE-LIKE PROTEIN 24"/>
    <property type="match status" value="1"/>
</dbReference>
<dbReference type="InterPro" id="IPR006342">
    <property type="entry name" value="FkbM_mtfrase"/>
</dbReference>
<proteinExistence type="predicted"/>
<dbReference type="GO" id="GO:0008168">
    <property type="term" value="F:methyltransferase activity"/>
    <property type="evidence" value="ECO:0007669"/>
    <property type="project" value="UniProtKB-KW"/>
</dbReference>
<dbReference type="RefSeq" id="WP_095670535.1">
    <property type="nucleotide sequence ID" value="NZ_CP016769.1"/>
</dbReference>
<evidence type="ECO:0000313" key="3">
    <source>
        <dbReference type="Proteomes" id="UP000217144"/>
    </source>
</evidence>
<reference evidence="2 3" key="1">
    <citation type="submission" date="2016-07" db="EMBL/GenBank/DDBJ databases">
        <title>High microdiversification within the ubiquitous acI lineage of Actinobacteria.</title>
        <authorList>
            <person name="Neuenschwander S.M."/>
            <person name="Salcher M."/>
            <person name="Ghai R."/>
            <person name="Pernthaler J."/>
        </authorList>
    </citation>
    <scope>NUCLEOTIDE SEQUENCE [LARGE SCALE GENOMIC DNA]</scope>
    <source>
        <strain evidence="2">MMS-21-148</strain>
    </source>
</reference>
<dbReference type="KEGG" id="plan:A1s21148_00410"/>
<keyword evidence="2" id="KW-0489">Methyltransferase</keyword>
<dbReference type="EMBL" id="CP016769">
    <property type="protein sequence ID" value="ASY10047.1"/>
    <property type="molecule type" value="Genomic_DNA"/>
</dbReference>
<keyword evidence="3" id="KW-1185">Reference proteome</keyword>
<dbReference type="SUPFAM" id="SSF53335">
    <property type="entry name" value="S-adenosyl-L-methionine-dependent methyltransferases"/>
    <property type="match status" value="1"/>
</dbReference>
<protein>
    <submittedName>
        <fullName evidence="2">Methyltransferase</fullName>
    </submittedName>
</protein>
<accession>A0AAC9YQ20</accession>
<dbReference type="Proteomes" id="UP000217144">
    <property type="component" value="Chromosome"/>
</dbReference>
<dbReference type="Gene3D" id="3.40.50.150">
    <property type="entry name" value="Vaccinia Virus protein VP39"/>
    <property type="match status" value="1"/>
</dbReference>
<dbReference type="InterPro" id="IPR029063">
    <property type="entry name" value="SAM-dependent_MTases_sf"/>
</dbReference>
<evidence type="ECO:0000313" key="2">
    <source>
        <dbReference type="EMBL" id="ASY10047.1"/>
    </source>
</evidence>
<keyword evidence="2" id="KW-0808">Transferase</keyword>
<feature type="domain" description="Methyltransferase FkbM" evidence="1">
    <location>
        <begin position="101"/>
        <end position="195"/>
    </location>
</feature>
<dbReference type="Pfam" id="PF05050">
    <property type="entry name" value="Methyltransf_21"/>
    <property type="match status" value="1"/>
</dbReference>
<dbReference type="AlphaFoldDB" id="A0AAC9YQ20"/>
<dbReference type="GO" id="GO:0032259">
    <property type="term" value="P:methylation"/>
    <property type="evidence" value="ECO:0007669"/>
    <property type="project" value="UniProtKB-KW"/>
</dbReference>
<gene>
    <name evidence="2" type="ORF">A1s21148_00410</name>
</gene>
<organism evidence="2 3">
    <name type="scientific">Candidatus Planktophila lacus</name>
    <dbReference type="NCBI Taxonomy" id="1884913"/>
    <lineage>
        <taxon>Bacteria</taxon>
        <taxon>Bacillati</taxon>
        <taxon>Actinomycetota</taxon>
        <taxon>Actinomycetes</taxon>
        <taxon>Candidatus Nanopelagicales</taxon>
        <taxon>Candidatus Nanopelagicaceae</taxon>
        <taxon>Candidatus Planktophila</taxon>
    </lineage>
</organism>
<dbReference type="InterPro" id="IPR026913">
    <property type="entry name" value="METTL24"/>
</dbReference>
<sequence length="265" mass="30200">MSDFVTLSCPAELQFLRPVIVEDLCRVGNLSDGGYAMTLSAIEGCNRFISLGLGENWSFEKSVSKLKPNATIDIFDHTVSLTFFARKALKGLVKFLLFQDSKENLLERFSRLRSYYFFWIKNNKNNHHKIKISRNSLEEALSNYSTAEVFGLKIDIEGSEWEILDLIAENQARFEFILIEVHEFDRHTDQLKSFLNVLSDSFVLAHLHANNFENLGSNGFPRVFEITLLKSPGATNPAGYRSELPIPGLDVPNAKNRPDFLIKFQ</sequence>
<name>A0AAC9YQ20_9ACTN</name>